<dbReference type="OrthoDB" id="9773549at2"/>
<keyword evidence="3" id="KW-1185">Reference proteome</keyword>
<dbReference type="Pfam" id="PF12697">
    <property type="entry name" value="Abhydrolase_6"/>
    <property type="match status" value="1"/>
</dbReference>
<dbReference type="InterPro" id="IPR000073">
    <property type="entry name" value="AB_hydrolase_1"/>
</dbReference>
<accession>A0A3N0DSH6</accession>
<organism evidence="2 3">
    <name type="scientific">Nocardioides marmorisolisilvae</name>
    <dbReference type="NCBI Taxonomy" id="1542737"/>
    <lineage>
        <taxon>Bacteria</taxon>
        <taxon>Bacillati</taxon>
        <taxon>Actinomycetota</taxon>
        <taxon>Actinomycetes</taxon>
        <taxon>Propionibacteriales</taxon>
        <taxon>Nocardioidaceae</taxon>
        <taxon>Nocardioides</taxon>
    </lineage>
</organism>
<dbReference type="InterPro" id="IPR029058">
    <property type="entry name" value="AB_hydrolase_fold"/>
</dbReference>
<sequence length="229" mass="24022">MSHVVLIPGAGGAGWYWSRVVPLLEAAGHTAVALDLPADDDAAGLPEYVELAHAACAYAEDVVLVGQSLGGFTAVMTAAHLVRSGRPPRALVLLNAMVPAPGETPGAWWGNVDSESERKAAAAAGGWPDDPYDLDAYFLHDVDPVVAAEGEEFQREEVEAVFVSPCAIDAWPDVPTRVLAGADDRFFPLSLQRRVARDRLGIDVQVVPGGHLAALSQPEAVTAAILDSA</sequence>
<evidence type="ECO:0000313" key="2">
    <source>
        <dbReference type="EMBL" id="RNL78323.1"/>
    </source>
</evidence>
<dbReference type="Proteomes" id="UP000277094">
    <property type="component" value="Unassembled WGS sequence"/>
</dbReference>
<dbReference type="GO" id="GO:0016787">
    <property type="term" value="F:hydrolase activity"/>
    <property type="evidence" value="ECO:0007669"/>
    <property type="project" value="UniProtKB-KW"/>
</dbReference>
<name>A0A3N0DSH6_9ACTN</name>
<dbReference type="Gene3D" id="3.40.50.1820">
    <property type="entry name" value="alpha/beta hydrolase"/>
    <property type="match status" value="1"/>
</dbReference>
<protein>
    <submittedName>
        <fullName evidence="2">Alpha/beta hydrolase</fullName>
    </submittedName>
</protein>
<keyword evidence="2" id="KW-0378">Hydrolase</keyword>
<dbReference type="InterPro" id="IPR052897">
    <property type="entry name" value="Sec-Metab_Biosynth_Hydrolase"/>
</dbReference>
<comment type="caution">
    <text evidence="2">The sequence shown here is derived from an EMBL/GenBank/DDBJ whole genome shotgun (WGS) entry which is preliminary data.</text>
</comment>
<dbReference type="SUPFAM" id="SSF53474">
    <property type="entry name" value="alpha/beta-Hydrolases"/>
    <property type="match status" value="1"/>
</dbReference>
<dbReference type="RefSeq" id="WP_123232822.1">
    <property type="nucleotide sequence ID" value="NZ_RJSG01000002.1"/>
</dbReference>
<dbReference type="EMBL" id="RJSG01000002">
    <property type="protein sequence ID" value="RNL78323.1"/>
    <property type="molecule type" value="Genomic_DNA"/>
</dbReference>
<feature type="domain" description="AB hydrolase-1" evidence="1">
    <location>
        <begin position="4"/>
        <end position="223"/>
    </location>
</feature>
<dbReference type="PANTHER" id="PTHR37017:SF11">
    <property type="entry name" value="ESTERASE_LIPASE_THIOESTERASE DOMAIN-CONTAINING PROTEIN"/>
    <property type="match status" value="1"/>
</dbReference>
<evidence type="ECO:0000259" key="1">
    <source>
        <dbReference type="Pfam" id="PF12697"/>
    </source>
</evidence>
<evidence type="ECO:0000313" key="3">
    <source>
        <dbReference type="Proteomes" id="UP000277094"/>
    </source>
</evidence>
<gene>
    <name evidence="2" type="ORF">EFL95_04235</name>
</gene>
<dbReference type="AlphaFoldDB" id="A0A3N0DSH6"/>
<dbReference type="PANTHER" id="PTHR37017">
    <property type="entry name" value="AB HYDROLASE-1 DOMAIN-CONTAINING PROTEIN-RELATED"/>
    <property type="match status" value="1"/>
</dbReference>
<proteinExistence type="predicted"/>
<reference evidence="2 3" key="1">
    <citation type="submission" date="2018-11" db="EMBL/GenBank/DDBJ databases">
        <authorList>
            <person name="Li F."/>
        </authorList>
    </citation>
    <scope>NUCLEOTIDE SEQUENCE [LARGE SCALE GENOMIC DNA]</scope>
    <source>
        <strain evidence="2 3">KIS18-7</strain>
    </source>
</reference>